<dbReference type="EMBL" id="CP006989">
    <property type="protein sequence ID" value="AIC30521.1"/>
    <property type="molecule type" value="Genomic_DNA"/>
</dbReference>
<keyword evidence="2" id="KW-0808">Transferase</keyword>
<dbReference type="GO" id="GO:0032259">
    <property type="term" value="P:methylation"/>
    <property type="evidence" value="ECO:0007669"/>
    <property type="project" value="UniProtKB-KW"/>
</dbReference>
<organism evidence="2 3">
    <name type="scientific">Rhizobium etli bv. mimosae str. IE4771</name>
    <dbReference type="NCBI Taxonomy" id="1432050"/>
    <lineage>
        <taxon>Bacteria</taxon>
        <taxon>Pseudomonadati</taxon>
        <taxon>Pseudomonadota</taxon>
        <taxon>Alphaproteobacteria</taxon>
        <taxon>Hyphomicrobiales</taxon>
        <taxon>Rhizobiaceae</taxon>
        <taxon>Rhizobium/Agrobacterium group</taxon>
        <taxon>Rhizobium</taxon>
    </lineage>
</organism>
<dbReference type="OrthoDB" id="9777638at2"/>
<dbReference type="PANTHER" id="PTHR43591:SF24">
    <property type="entry name" value="2-METHOXY-6-POLYPRENYL-1,4-BENZOQUINOL METHYLASE, MITOCHONDRIAL"/>
    <property type="match status" value="1"/>
</dbReference>
<gene>
    <name evidence="2" type="ORF">IE4771_PC00397</name>
</gene>
<reference evidence="2 3" key="1">
    <citation type="submission" date="2013-12" db="EMBL/GenBank/DDBJ databases">
        <title>Complete genome sequence of Rhizobium etli bv. mimosae IE4771.</title>
        <authorList>
            <person name="Bustos P."/>
            <person name="Santamaria R.I."/>
            <person name="Lozano L."/>
            <person name="Ormeno-Orrillo E."/>
            <person name="Rogel M.A."/>
            <person name="Romero D."/>
            <person name="Cevallos M.A."/>
            <person name="Martinez-Romero E."/>
            <person name="Gonzalez V."/>
        </authorList>
    </citation>
    <scope>NUCLEOTIDE SEQUENCE [LARGE SCALE GENOMIC DNA]</scope>
    <source>
        <strain evidence="2 3">IE4771</strain>
        <plasmid evidence="3">Plasmid pRetIE4771c</plasmid>
    </source>
</reference>
<feature type="domain" description="Methyltransferase type 11" evidence="1">
    <location>
        <begin position="51"/>
        <end position="148"/>
    </location>
</feature>
<sequence>MAEKNVYQVADWNGQSGERWVAHQARLDAMLAVFGEAAIEAAAPATGERVLDVGCGAGTSSLDLAARVGPVGHVLGVDISEPLIGRARALAPQDTPALFQVADASSAELPEGAFDILFSRFGVMFFDDPTAAFAHMRRALKPGGRVAFVCWRGMAENDWVRLPMGAIKGIVPPTAPPDPEAPGPFSFGDRGRVERILAAAGFTDIAIAPFDASIPFGEGGTRDAAIDDAVEMTLEVGPLARALADQPDDIRARASAAVRAAFADRPGERSVMIDGAAWIVTARNPAS</sequence>
<dbReference type="HOGENOM" id="CLU_037990_2_5_5"/>
<keyword evidence="2" id="KW-0489">Methyltransferase</keyword>
<dbReference type="Pfam" id="PF08241">
    <property type="entry name" value="Methyltransf_11"/>
    <property type="match status" value="1"/>
</dbReference>
<evidence type="ECO:0000313" key="3">
    <source>
        <dbReference type="Proteomes" id="UP000027180"/>
    </source>
</evidence>
<proteinExistence type="predicted"/>
<dbReference type="PANTHER" id="PTHR43591">
    <property type="entry name" value="METHYLTRANSFERASE"/>
    <property type="match status" value="1"/>
</dbReference>
<evidence type="ECO:0000313" key="2">
    <source>
        <dbReference type="EMBL" id="AIC30521.1"/>
    </source>
</evidence>
<dbReference type="GO" id="GO:0008757">
    <property type="term" value="F:S-adenosylmethionine-dependent methyltransferase activity"/>
    <property type="evidence" value="ECO:0007669"/>
    <property type="project" value="InterPro"/>
</dbReference>
<dbReference type="RefSeq" id="WP_040141339.1">
    <property type="nucleotide sequence ID" value="NZ_CP006989.1"/>
</dbReference>
<dbReference type="InterPro" id="IPR029063">
    <property type="entry name" value="SAM-dependent_MTases_sf"/>
</dbReference>
<dbReference type="KEGG" id="rei:IE4771_PC00397"/>
<dbReference type="AlphaFoldDB" id="A0A060IFV2"/>
<dbReference type="Proteomes" id="UP000027180">
    <property type="component" value="Plasmid pRetIE4771c"/>
</dbReference>
<dbReference type="Gene3D" id="3.40.50.150">
    <property type="entry name" value="Vaccinia Virus protein VP39"/>
    <property type="match status" value="1"/>
</dbReference>
<dbReference type="InterPro" id="IPR013216">
    <property type="entry name" value="Methyltransf_11"/>
</dbReference>
<keyword evidence="2" id="KW-0614">Plasmid</keyword>
<dbReference type="SUPFAM" id="SSF53335">
    <property type="entry name" value="S-adenosyl-L-methionine-dependent methyltransferases"/>
    <property type="match status" value="1"/>
</dbReference>
<geneLocation type="plasmid" evidence="2 3">
    <name>pRetIE4771c</name>
</geneLocation>
<protein>
    <submittedName>
        <fullName evidence="2">SAM-dependent methyltransferase protein</fullName>
    </submittedName>
</protein>
<dbReference type="CDD" id="cd02440">
    <property type="entry name" value="AdoMet_MTases"/>
    <property type="match status" value="1"/>
</dbReference>
<accession>A0A060IFV2</accession>
<evidence type="ECO:0000259" key="1">
    <source>
        <dbReference type="Pfam" id="PF08241"/>
    </source>
</evidence>
<name>A0A060IFV2_RHIET</name>